<name>A0AAQ3SYI1_PASNO</name>
<dbReference type="Proteomes" id="UP001341281">
    <property type="component" value="Chromosome 03"/>
</dbReference>
<keyword evidence="3" id="KW-1185">Reference proteome</keyword>
<dbReference type="PANTHER" id="PTHR48156:SF1">
    <property type="entry name" value="TRANSMEMBRANE PROTEIN"/>
    <property type="match status" value="1"/>
</dbReference>
<organism evidence="2 3">
    <name type="scientific">Paspalum notatum var. saurae</name>
    <dbReference type="NCBI Taxonomy" id="547442"/>
    <lineage>
        <taxon>Eukaryota</taxon>
        <taxon>Viridiplantae</taxon>
        <taxon>Streptophyta</taxon>
        <taxon>Embryophyta</taxon>
        <taxon>Tracheophyta</taxon>
        <taxon>Spermatophyta</taxon>
        <taxon>Magnoliopsida</taxon>
        <taxon>Liliopsida</taxon>
        <taxon>Poales</taxon>
        <taxon>Poaceae</taxon>
        <taxon>PACMAD clade</taxon>
        <taxon>Panicoideae</taxon>
        <taxon>Andropogonodae</taxon>
        <taxon>Paspaleae</taxon>
        <taxon>Paspalinae</taxon>
        <taxon>Paspalum</taxon>
    </lineage>
</organism>
<dbReference type="EMBL" id="CP144747">
    <property type="protein sequence ID" value="WVZ62447.1"/>
    <property type="molecule type" value="Genomic_DNA"/>
</dbReference>
<dbReference type="AlphaFoldDB" id="A0AAQ3SYI1"/>
<accession>A0AAQ3SYI1</accession>
<dbReference type="PANTHER" id="PTHR48156">
    <property type="entry name" value="TRANSMEMBRANE PROTEIN"/>
    <property type="match status" value="1"/>
</dbReference>
<evidence type="ECO:0000313" key="3">
    <source>
        <dbReference type="Proteomes" id="UP001341281"/>
    </source>
</evidence>
<sequence>MESRYEVVERGSTLVIVFYKVDENDSRNPDHDPRSQGRCSWNCLSLGGADGEKRPARMAMPWGVAAGIVDMVWAVLAAWVSTCLVIANELARGMRSGDIGPFVVG</sequence>
<proteinExistence type="predicted"/>
<gene>
    <name evidence="2" type="ORF">U9M48_012198</name>
</gene>
<feature type="transmembrane region" description="Helical" evidence="1">
    <location>
        <begin position="62"/>
        <end position="87"/>
    </location>
</feature>
<protein>
    <submittedName>
        <fullName evidence="2">Uncharacterized protein</fullName>
    </submittedName>
</protein>
<reference evidence="2 3" key="1">
    <citation type="submission" date="2024-02" db="EMBL/GenBank/DDBJ databases">
        <title>High-quality chromosome-scale genome assembly of Pensacola bahiagrass (Paspalum notatum Flugge var. saurae).</title>
        <authorList>
            <person name="Vega J.M."/>
            <person name="Podio M."/>
            <person name="Orjuela J."/>
            <person name="Siena L.A."/>
            <person name="Pessino S.C."/>
            <person name="Combes M.C."/>
            <person name="Mariac C."/>
            <person name="Albertini E."/>
            <person name="Pupilli F."/>
            <person name="Ortiz J.P.A."/>
            <person name="Leblanc O."/>
        </authorList>
    </citation>
    <scope>NUCLEOTIDE SEQUENCE [LARGE SCALE GENOMIC DNA]</scope>
    <source>
        <strain evidence="2">R1</strain>
        <tissue evidence="2">Leaf</tissue>
    </source>
</reference>
<keyword evidence="1" id="KW-0472">Membrane</keyword>
<keyword evidence="1" id="KW-0812">Transmembrane</keyword>
<evidence type="ECO:0000313" key="2">
    <source>
        <dbReference type="EMBL" id="WVZ62447.1"/>
    </source>
</evidence>
<evidence type="ECO:0000256" key="1">
    <source>
        <dbReference type="SAM" id="Phobius"/>
    </source>
</evidence>
<keyword evidence="1" id="KW-1133">Transmembrane helix</keyword>